<dbReference type="GO" id="GO:0006098">
    <property type="term" value="P:pentose-phosphate shunt"/>
    <property type="evidence" value="ECO:0007669"/>
    <property type="project" value="UniProtKB-UniRule"/>
</dbReference>
<comment type="catalytic activity">
    <reaction evidence="1 10 11">
        <text>D-ribulose 5-phosphate = D-xylulose 5-phosphate</text>
        <dbReference type="Rhea" id="RHEA:13677"/>
        <dbReference type="ChEBI" id="CHEBI:57737"/>
        <dbReference type="ChEBI" id="CHEBI:58121"/>
        <dbReference type="EC" id="5.1.3.1"/>
    </reaction>
</comment>
<dbReference type="InterPro" id="IPR011060">
    <property type="entry name" value="RibuloseP-bd_barrel"/>
</dbReference>
<evidence type="ECO:0000256" key="13">
    <source>
        <dbReference type="PIRSR" id="PIRSR001461-2"/>
    </source>
</evidence>
<feature type="binding site" evidence="10 14">
    <location>
        <begin position="141"/>
        <end position="144"/>
    </location>
    <ligand>
        <name>substrate</name>
    </ligand>
</feature>
<feature type="binding site" evidence="10 13">
    <location>
        <position position="174"/>
    </location>
    <ligand>
        <name>a divalent metal cation</name>
        <dbReference type="ChEBI" id="CHEBI:60240"/>
    </ligand>
</feature>
<keyword evidence="10 11" id="KW-0119">Carbohydrate metabolism</keyword>
<dbReference type="FunFam" id="3.20.20.70:FF:000004">
    <property type="entry name" value="Ribulose-phosphate 3-epimerase"/>
    <property type="match status" value="1"/>
</dbReference>
<gene>
    <name evidence="10 15" type="primary">rpe</name>
    <name evidence="15" type="ORF">IC621_17415</name>
</gene>
<keyword evidence="9 10" id="KW-0413">Isomerase</keyword>
<dbReference type="RefSeq" id="WP_191159771.1">
    <property type="nucleotide sequence ID" value="NZ_JACXAI010000024.1"/>
</dbReference>
<dbReference type="Gene3D" id="3.20.20.70">
    <property type="entry name" value="Aldolase class I"/>
    <property type="match status" value="1"/>
</dbReference>
<evidence type="ECO:0000256" key="6">
    <source>
        <dbReference type="ARBA" id="ARBA00009541"/>
    </source>
</evidence>
<comment type="cofactor">
    <cofactor evidence="4">
        <name>Zn(2+)</name>
        <dbReference type="ChEBI" id="CHEBI:29105"/>
    </cofactor>
</comment>
<feature type="binding site" evidence="14">
    <location>
        <begin position="196"/>
        <end position="197"/>
    </location>
    <ligand>
        <name>substrate</name>
    </ligand>
</feature>
<evidence type="ECO:0000256" key="10">
    <source>
        <dbReference type="HAMAP-Rule" id="MF_02227"/>
    </source>
</evidence>
<evidence type="ECO:0000256" key="1">
    <source>
        <dbReference type="ARBA" id="ARBA00001782"/>
    </source>
</evidence>
<feature type="binding site" evidence="10 14">
    <location>
        <position position="65"/>
    </location>
    <ligand>
        <name>substrate</name>
    </ligand>
</feature>
<dbReference type="SUPFAM" id="SSF51366">
    <property type="entry name" value="Ribulose-phoshate binding barrel"/>
    <property type="match status" value="1"/>
</dbReference>
<comment type="cofactor">
    <cofactor evidence="2">
        <name>Mn(2+)</name>
        <dbReference type="ChEBI" id="CHEBI:29035"/>
    </cofactor>
</comment>
<dbReference type="GO" id="GO:0019323">
    <property type="term" value="P:pentose catabolic process"/>
    <property type="evidence" value="ECO:0007669"/>
    <property type="project" value="UniProtKB-UniRule"/>
</dbReference>
<feature type="binding site" evidence="10 13">
    <location>
        <position position="32"/>
    </location>
    <ligand>
        <name>a divalent metal cation</name>
        <dbReference type="ChEBI" id="CHEBI:60240"/>
    </ligand>
</feature>
<dbReference type="PROSITE" id="PS01085">
    <property type="entry name" value="RIBUL_P_3_EPIMER_1"/>
    <property type="match status" value="1"/>
</dbReference>
<feature type="binding site" evidence="10 14">
    <location>
        <position position="7"/>
    </location>
    <ligand>
        <name>substrate</name>
    </ligand>
</feature>
<dbReference type="Proteomes" id="UP000626844">
    <property type="component" value="Unassembled WGS sequence"/>
</dbReference>
<evidence type="ECO:0000313" key="15">
    <source>
        <dbReference type="EMBL" id="MBD1382010.1"/>
    </source>
</evidence>
<dbReference type="GO" id="GO:0005737">
    <property type="term" value="C:cytoplasm"/>
    <property type="evidence" value="ECO:0007669"/>
    <property type="project" value="UniProtKB-ARBA"/>
</dbReference>
<dbReference type="PROSITE" id="PS01086">
    <property type="entry name" value="RIBUL_P_3_EPIMER_2"/>
    <property type="match status" value="1"/>
</dbReference>
<evidence type="ECO:0000256" key="9">
    <source>
        <dbReference type="ARBA" id="ARBA00023235"/>
    </source>
</evidence>
<feature type="active site" description="Proton acceptor" evidence="10 12">
    <location>
        <position position="34"/>
    </location>
</feature>
<keyword evidence="16" id="KW-1185">Reference proteome</keyword>
<dbReference type="CDD" id="cd00429">
    <property type="entry name" value="RPE"/>
    <property type="match status" value="1"/>
</dbReference>
<evidence type="ECO:0000256" key="11">
    <source>
        <dbReference type="PIRNR" id="PIRNR001461"/>
    </source>
</evidence>
<keyword evidence="13" id="KW-0170">Cobalt</keyword>
<keyword evidence="13" id="KW-0862">Zinc</keyword>
<comment type="cofactor">
    <cofactor evidence="5">
        <name>Fe(2+)</name>
        <dbReference type="ChEBI" id="CHEBI:29033"/>
    </cofactor>
</comment>
<reference evidence="15" key="1">
    <citation type="submission" date="2020-09" db="EMBL/GenBank/DDBJ databases">
        <title>A novel bacterium of genus Bacillus, isolated from South China Sea.</title>
        <authorList>
            <person name="Huang H."/>
            <person name="Mo K."/>
            <person name="Hu Y."/>
        </authorList>
    </citation>
    <scope>NUCLEOTIDE SEQUENCE</scope>
    <source>
        <strain evidence="15">IB182487</strain>
    </source>
</reference>
<comment type="pathway">
    <text evidence="10">Carbohydrate degradation.</text>
</comment>
<dbReference type="EC" id="5.1.3.1" evidence="7 10"/>
<evidence type="ECO:0000256" key="4">
    <source>
        <dbReference type="ARBA" id="ARBA00001947"/>
    </source>
</evidence>
<protein>
    <recommendedName>
        <fullName evidence="7 10">Ribulose-phosphate 3-epimerase</fullName>
        <ecNumber evidence="7 10">5.1.3.1</ecNumber>
    </recommendedName>
</protein>
<evidence type="ECO:0000256" key="7">
    <source>
        <dbReference type="ARBA" id="ARBA00013188"/>
    </source>
</evidence>
<dbReference type="GO" id="GO:0046872">
    <property type="term" value="F:metal ion binding"/>
    <property type="evidence" value="ECO:0007669"/>
    <property type="project" value="UniProtKB-UniRule"/>
</dbReference>
<comment type="caution">
    <text evidence="10">Lacks conserved residue(s) required for the propagation of feature annotation.</text>
</comment>
<dbReference type="GO" id="GO:0004750">
    <property type="term" value="F:D-ribulose-phosphate 3-epimerase activity"/>
    <property type="evidence" value="ECO:0007669"/>
    <property type="project" value="UniProtKB-UniRule"/>
</dbReference>
<evidence type="ECO:0000256" key="3">
    <source>
        <dbReference type="ARBA" id="ARBA00001941"/>
    </source>
</evidence>
<sequence>MTLIGPSLMCADMGVLKESVIILDQAGVDFFHLDVMDGSFVPNFTMGPDMIKSIRPYTKKPFDVHLMVKNPENHLSTFIEAGADMISVHTEATEHLQRTLQTIRDNGLRAGVALNPSTPIEELKYVLDVVDYITVMTVNPGFAGQKFIPLMYQKLSDLKDMLFKEGYNINIQVDGNIGYETIPGVLENGANMLVCGTSSLFKPDITFEEAVTNLRQFIEHNNTSNFEPNLI</sequence>
<dbReference type="PANTHER" id="PTHR11749">
    <property type="entry name" value="RIBULOSE-5-PHOSPHATE-3-EPIMERASE"/>
    <property type="match status" value="1"/>
</dbReference>
<evidence type="ECO:0000256" key="12">
    <source>
        <dbReference type="PIRSR" id="PIRSR001461-1"/>
    </source>
</evidence>
<comment type="cofactor">
    <cofactor evidence="10 13">
        <name>a divalent metal cation</name>
        <dbReference type="ChEBI" id="CHEBI:60240"/>
    </cofactor>
    <text evidence="10 13">Binds 1 divalent metal cation per subunit.</text>
</comment>
<evidence type="ECO:0000256" key="2">
    <source>
        <dbReference type="ARBA" id="ARBA00001936"/>
    </source>
</evidence>
<proteinExistence type="inferred from homology"/>
<evidence type="ECO:0000256" key="5">
    <source>
        <dbReference type="ARBA" id="ARBA00001954"/>
    </source>
</evidence>
<comment type="caution">
    <text evidence="15">The sequence shown here is derived from an EMBL/GenBank/DDBJ whole genome shotgun (WGS) entry which is preliminary data.</text>
</comment>
<dbReference type="EMBL" id="JACXAI010000024">
    <property type="protein sequence ID" value="MBD1382010.1"/>
    <property type="molecule type" value="Genomic_DNA"/>
</dbReference>
<feature type="active site" description="Proton donor" evidence="10 12">
    <location>
        <position position="174"/>
    </location>
</feature>
<feature type="binding site" evidence="10 13">
    <location>
        <position position="65"/>
    </location>
    <ligand>
        <name>a divalent metal cation</name>
        <dbReference type="ChEBI" id="CHEBI:60240"/>
    </ligand>
</feature>
<dbReference type="HAMAP" id="MF_02227">
    <property type="entry name" value="RPE"/>
    <property type="match status" value="1"/>
</dbReference>
<dbReference type="AlphaFoldDB" id="A0A926RYQ4"/>
<evidence type="ECO:0000313" key="16">
    <source>
        <dbReference type="Proteomes" id="UP000626844"/>
    </source>
</evidence>
<name>A0A926RYQ4_9BACI</name>
<dbReference type="NCBIfam" id="TIGR01163">
    <property type="entry name" value="rpe"/>
    <property type="match status" value="1"/>
</dbReference>
<dbReference type="Pfam" id="PF00834">
    <property type="entry name" value="Ribul_P_3_epim"/>
    <property type="match status" value="1"/>
</dbReference>
<evidence type="ECO:0000256" key="14">
    <source>
        <dbReference type="PIRSR" id="PIRSR001461-3"/>
    </source>
</evidence>
<accession>A0A926RYQ4</accession>
<comment type="cofactor">
    <cofactor evidence="3">
        <name>Co(2+)</name>
        <dbReference type="ChEBI" id="CHEBI:48828"/>
    </cofactor>
</comment>
<organism evidence="15 16">
    <name type="scientific">Metabacillus arenae</name>
    <dbReference type="NCBI Taxonomy" id="2771434"/>
    <lineage>
        <taxon>Bacteria</taxon>
        <taxon>Bacillati</taxon>
        <taxon>Bacillota</taxon>
        <taxon>Bacilli</taxon>
        <taxon>Bacillales</taxon>
        <taxon>Bacillaceae</taxon>
        <taxon>Metabacillus</taxon>
    </lineage>
</organism>
<dbReference type="NCBIfam" id="NF004076">
    <property type="entry name" value="PRK05581.1-4"/>
    <property type="match status" value="1"/>
</dbReference>
<dbReference type="InterPro" id="IPR013785">
    <property type="entry name" value="Aldolase_TIM"/>
</dbReference>
<dbReference type="PIRSF" id="PIRSF001461">
    <property type="entry name" value="RPE"/>
    <property type="match status" value="1"/>
</dbReference>
<feature type="binding site" evidence="10 13">
    <location>
        <position position="34"/>
    </location>
    <ligand>
        <name>a divalent metal cation</name>
        <dbReference type="ChEBI" id="CHEBI:60240"/>
    </ligand>
</feature>
<dbReference type="InterPro" id="IPR026019">
    <property type="entry name" value="Ribul_P_3_epim"/>
</dbReference>
<comment type="function">
    <text evidence="10">Catalyzes the reversible epimerization of D-ribulose 5-phosphate to D-xylulose 5-phosphate.</text>
</comment>
<comment type="similarity">
    <text evidence="6 10 11">Belongs to the ribulose-phosphate 3-epimerase family.</text>
</comment>
<dbReference type="InterPro" id="IPR000056">
    <property type="entry name" value="Ribul_P_3_epim-like"/>
</dbReference>
<evidence type="ECO:0000256" key="8">
    <source>
        <dbReference type="ARBA" id="ARBA00022723"/>
    </source>
</evidence>
<keyword evidence="13" id="KW-0464">Manganese</keyword>
<keyword evidence="8 10" id="KW-0479">Metal-binding</keyword>